<accession>A0ABR7GLA2</accession>
<evidence type="ECO:0000259" key="2">
    <source>
        <dbReference type="Pfam" id="PF01408"/>
    </source>
</evidence>
<feature type="domain" description="GFO/IDH/MocA-like oxidoreductase" evidence="3">
    <location>
        <begin position="132"/>
        <end position="265"/>
    </location>
</feature>
<dbReference type="SUPFAM" id="SSF55347">
    <property type="entry name" value="Glyceraldehyde-3-phosphate dehydrogenase-like, C-terminal domain"/>
    <property type="match status" value="1"/>
</dbReference>
<dbReference type="PANTHER" id="PTHR43818">
    <property type="entry name" value="BCDNA.GH03377"/>
    <property type="match status" value="1"/>
</dbReference>
<evidence type="ECO:0000313" key="5">
    <source>
        <dbReference type="Proteomes" id="UP000641741"/>
    </source>
</evidence>
<dbReference type="SUPFAM" id="SSF51735">
    <property type="entry name" value="NAD(P)-binding Rossmann-fold domains"/>
    <property type="match status" value="1"/>
</dbReference>
<comment type="caution">
    <text evidence="4">The sequence shown here is derived from an EMBL/GenBank/DDBJ whole genome shotgun (WGS) entry which is preliminary data.</text>
</comment>
<proteinExistence type="predicted"/>
<keyword evidence="5" id="KW-1185">Reference proteome</keyword>
<dbReference type="RefSeq" id="WP_186969383.1">
    <property type="nucleotide sequence ID" value="NZ_JACOPK010000003.1"/>
</dbReference>
<dbReference type="InterPro" id="IPR055170">
    <property type="entry name" value="GFO_IDH_MocA-like_dom"/>
</dbReference>
<evidence type="ECO:0000256" key="1">
    <source>
        <dbReference type="ARBA" id="ARBA00023002"/>
    </source>
</evidence>
<dbReference type="Pfam" id="PF01408">
    <property type="entry name" value="GFO_IDH_MocA"/>
    <property type="match status" value="1"/>
</dbReference>
<gene>
    <name evidence="4" type="ORF">H8S02_03875</name>
</gene>
<feature type="domain" description="Gfo/Idh/MocA-like oxidoreductase N-terminal" evidence="2">
    <location>
        <begin position="4"/>
        <end position="119"/>
    </location>
</feature>
<reference evidence="4 5" key="1">
    <citation type="submission" date="2020-08" db="EMBL/GenBank/DDBJ databases">
        <title>Genome public.</title>
        <authorList>
            <person name="Liu C."/>
            <person name="Sun Q."/>
        </authorList>
    </citation>
    <scope>NUCLEOTIDE SEQUENCE [LARGE SCALE GENOMIC DNA]</scope>
    <source>
        <strain evidence="4 5">M2</strain>
    </source>
</reference>
<dbReference type="InterPro" id="IPR000683">
    <property type="entry name" value="Gfo/Idh/MocA-like_OxRdtase_N"/>
</dbReference>
<dbReference type="InterPro" id="IPR050463">
    <property type="entry name" value="Gfo/Idh/MocA_oxidrdct_glycsds"/>
</dbReference>
<sequence length="390" mass="42522">MKKLRVGVIGIGDISNVYLNNLKKYDAVEVVACASRGLEKAQRKAAEHGIPKAYASGMELIADPDIDLVLNLTTPQAHYEYNLAALKAGKHVYTEKPLAMTFAEGKELVELAKEKGLLIGCAPDTFLGGRLQNIRELIDSGRLGRITGGGAWFVGHGHEFHHPAPAFFYQPGAGPLYDMGPYYVTALLSLLGPVRRVCAMATRAAQTRTVPSGPAKGTVLPVDVDTHINAILEFCSGAQVTLTCSFDVWDSELPRMELYGTEGTVLIDEKDPIAGPNLFGGDTLMRTPGEYRWADPERRPENVDTPWPVVPNCHPFNSVSHAENPRGIGLVDLAYALQNGRTPRASGDMALHSLEVMECILRSAREHVFCETTTTFEQPKALPLSFPEEN</sequence>
<name>A0ABR7GLA2_9FIRM</name>
<protein>
    <submittedName>
        <fullName evidence="4">Gfo/Idh/MocA family oxidoreductase</fullName>
    </submittedName>
</protein>
<evidence type="ECO:0000313" key="4">
    <source>
        <dbReference type="EMBL" id="MBC5695084.1"/>
    </source>
</evidence>
<dbReference type="Proteomes" id="UP000641741">
    <property type="component" value="Unassembled WGS sequence"/>
</dbReference>
<evidence type="ECO:0000259" key="3">
    <source>
        <dbReference type="Pfam" id="PF22725"/>
    </source>
</evidence>
<dbReference type="PANTHER" id="PTHR43818:SF11">
    <property type="entry name" value="BCDNA.GH03377"/>
    <property type="match status" value="1"/>
</dbReference>
<dbReference type="Pfam" id="PF22725">
    <property type="entry name" value="GFO_IDH_MocA_C3"/>
    <property type="match status" value="1"/>
</dbReference>
<dbReference type="InterPro" id="IPR036291">
    <property type="entry name" value="NAD(P)-bd_dom_sf"/>
</dbReference>
<organism evidence="4 5">
    <name type="scientific">Agathobaculum hominis</name>
    <dbReference type="NCBI Taxonomy" id="2763014"/>
    <lineage>
        <taxon>Bacteria</taxon>
        <taxon>Bacillati</taxon>
        <taxon>Bacillota</taxon>
        <taxon>Clostridia</taxon>
        <taxon>Eubacteriales</taxon>
        <taxon>Butyricicoccaceae</taxon>
        <taxon>Agathobaculum</taxon>
    </lineage>
</organism>
<dbReference type="Gene3D" id="3.40.50.720">
    <property type="entry name" value="NAD(P)-binding Rossmann-like Domain"/>
    <property type="match status" value="1"/>
</dbReference>
<keyword evidence="1" id="KW-0560">Oxidoreductase</keyword>
<dbReference type="Gene3D" id="3.30.360.10">
    <property type="entry name" value="Dihydrodipicolinate Reductase, domain 2"/>
    <property type="match status" value="1"/>
</dbReference>
<dbReference type="EMBL" id="JACOPK010000003">
    <property type="protein sequence ID" value="MBC5695084.1"/>
    <property type="molecule type" value="Genomic_DNA"/>
</dbReference>